<reference evidence="1" key="1">
    <citation type="submission" date="2018-05" db="EMBL/GenBank/DDBJ databases">
        <authorList>
            <person name="Lanie J.A."/>
            <person name="Ng W.-L."/>
            <person name="Kazmierczak K.M."/>
            <person name="Andrzejewski T.M."/>
            <person name="Davidsen T.M."/>
            <person name="Wayne K.J."/>
            <person name="Tettelin H."/>
            <person name="Glass J.I."/>
            <person name="Rusch D."/>
            <person name="Podicherti R."/>
            <person name="Tsui H.-C.T."/>
            <person name="Winkler M.E."/>
        </authorList>
    </citation>
    <scope>NUCLEOTIDE SEQUENCE</scope>
</reference>
<dbReference type="EMBL" id="UINC01049635">
    <property type="protein sequence ID" value="SVB61653.1"/>
    <property type="molecule type" value="Genomic_DNA"/>
</dbReference>
<organism evidence="1">
    <name type="scientific">marine metagenome</name>
    <dbReference type="NCBI Taxonomy" id="408172"/>
    <lineage>
        <taxon>unclassified sequences</taxon>
        <taxon>metagenomes</taxon>
        <taxon>ecological metagenomes</taxon>
    </lineage>
</organism>
<protein>
    <submittedName>
        <fullName evidence="1">Uncharacterized protein</fullName>
    </submittedName>
</protein>
<evidence type="ECO:0000313" key="1">
    <source>
        <dbReference type="EMBL" id="SVB61653.1"/>
    </source>
</evidence>
<accession>A0A382FHH0</accession>
<dbReference type="InterPro" id="IPR009030">
    <property type="entry name" value="Growth_fac_rcpt_cys_sf"/>
</dbReference>
<dbReference type="AlphaFoldDB" id="A0A382FHH0"/>
<dbReference type="SUPFAM" id="SSF57184">
    <property type="entry name" value="Growth factor receptor domain"/>
    <property type="match status" value="1"/>
</dbReference>
<feature type="non-terminal residue" evidence="1">
    <location>
        <position position="1"/>
    </location>
</feature>
<sequence>TKNDFKVFHKCLSELKTNTVVANSKQYNEFNSCPEGYILVNDTCQIGKSQNPCPEGYLLKNDTCQFDKSKKKNSIQQNEKILSDEEAYGSNKFYANMWLKTMDEISSLLLESQINNKQKYLNIVNNAISVFRRMENATPDQQRSTGKQMVEVINLLEKNFKAHKNVEKYKDVLMKIAGIMTSGRPPADIFIANKVYDCKSHSKPFFTHHVTDLSKIKKILAWGSVRTGGGATDSLKSHTYMVIKKVGSEVLVHVPTDSYLIGYEASRLYEFRDTIHHTLHFQASCEIAYRFGHLDIIEPSLQEKIGTLVTQEIQHKSKIMPIRPPIFVKGGTLVAITKGVPISGWWDFGLSNKNNNNQLPKRLSAYKGNIEEESFRFADCPYDYFVKDLKKAYYKKIKKKRCGPKEIK</sequence>
<proteinExistence type="predicted"/>
<gene>
    <name evidence="1" type="ORF">METZ01_LOCUS214507</name>
</gene>
<name>A0A382FHH0_9ZZZZ</name>